<dbReference type="CDD" id="cd09917">
    <property type="entry name" value="F-box_SF"/>
    <property type="match status" value="1"/>
</dbReference>
<feature type="non-terminal residue" evidence="1">
    <location>
        <position position="106"/>
    </location>
</feature>
<gene>
    <name evidence="1" type="ORF">PFISCL1PPCAC_8982</name>
</gene>
<feature type="non-terminal residue" evidence="1">
    <location>
        <position position="1"/>
    </location>
</feature>
<sequence length="106" mass="12133">ITFNDLPSETLSHLCTFLSAGQRRNFGRTCRWIREVELTTPHKKIARITIVWTKESQSVKATLFNGGRFVYSAEGGNDGPPLEVDRDMAMYFHHAFTKELQVEVKC</sequence>
<dbReference type="Proteomes" id="UP001432322">
    <property type="component" value="Unassembled WGS sequence"/>
</dbReference>
<evidence type="ECO:0000313" key="2">
    <source>
        <dbReference type="Proteomes" id="UP001432322"/>
    </source>
</evidence>
<dbReference type="EMBL" id="BTSY01000003">
    <property type="protein sequence ID" value="GMT17685.1"/>
    <property type="molecule type" value="Genomic_DNA"/>
</dbReference>
<accession>A0AAV5VIC9</accession>
<evidence type="ECO:0000313" key="1">
    <source>
        <dbReference type="EMBL" id="GMT17685.1"/>
    </source>
</evidence>
<comment type="caution">
    <text evidence="1">The sequence shown here is derived from an EMBL/GenBank/DDBJ whole genome shotgun (WGS) entry which is preliminary data.</text>
</comment>
<reference evidence="1" key="1">
    <citation type="submission" date="2023-10" db="EMBL/GenBank/DDBJ databases">
        <title>Genome assembly of Pristionchus species.</title>
        <authorList>
            <person name="Yoshida K."/>
            <person name="Sommer R.J."/>
        </authorList>
    </citation>
    <scope>NUCLEOTIDE SEQUENCE</scope>
    <source>
        <strain evidence="1">RS5133</strain>
    </source>
</reference>
<proteinExistence type="predicted"/>
<name>A0AAV5VIC9_9BILA</name>
<evidence type="ECO:0008006" key="3">
    <source>
        <dbReference type="Google" id="ProtNLM"/>
    </source>
</evidence>
<keyword evidence="2" id="KW-1185">Reference proteome</keyword>
<dbReference type="AlphaFoldDB" id="A0AAV5VIC9"/>
<protein>
    <recommendedName>
        <fullName evidence="3">F-box domain-containing protein</fullName>
    </recommendedName>
</protein>
<organism evidence="1 2">
    <name type="scientific">Pristionchus fissidentatus</name>
    <dbReference type="NCBI Taxonomy" id="1538716"/>
    <lineage>
        <taxon>Eukaryota</taxon>
        <taxon>Metazoa</taxon>
        <taxon>Ecdysozoa</taxon>
        <taxon>Nematoda</taxon>
        <taxon>Chromadorea</taxon>
        <taxon>Rhabditida</taxon>
        <taxon>Rhabditina</taxon>
        <taxon>Diplogasteromorpha</taxon>
        <taxon>Diplogasteroidea</taxon>
        <taxon>Neodiplogasteridae</taxon>
        <taxon>Pristionchus</taxon>
    </lineage>
</organism>